<dbReference type="InterPro" id="IPR003696">
    <property type="entry name" value="Carbtransf_dom"/>
</dbReference>
<accession>K4KL68</accession>
<name>K4KL68_SIMAS</name>
<protein>
    <submittedName>
        <fullName evidence="4">Carbamoyltransferase</fullName>
    </submittedName>
</protein>
<evidence type="ECO:0000259" key="2">
    <source>
        <dbReference type="Pfam" id="PF02543"/>
    </source>
</evidence>
<dbReference type="SUPFAM" id="SSF53067">
    <property type="entry name" value="Actin-like ATPase domain"/>
    <property type="match status" value="1"/>
</dbReference>
<sequence>MNILGINYIFHDTSSCIVQDGDLICALEEERFTRNKHTYEFPERSIQRCLSIAKLDTENIDHIAVSIDPWKHQLKKIAYALSLGFKSKQFIKNEFWRYRNQQQKFWHWYRHTWPGNKHPEVHFIEHHKSHILGSYFVSPYENAALLSLDGSGEWSTHWMGEIRDGKISKIAESFFPNSLGSFYEAATEFCGFRPNYDEGKTMGLAPFGNADRLYDKARSLVTIKDTGEIAVDTGYFNFPHYGECRYNEKFVALFGKPRAQSKTAPFESHHEDVAAAFQKALEDCALKMCKILEQKTSAEHIIIAGGVALNSVMNGRIIRETRFKDAYIMPAAGDNGTAIGAAYCVWNDVLGNTKRHTHLNPFVGTSYSDDEVEATLKGFKLSYKKCDDICQAAAQLIHQGKIIGWFQGNMEIGPRALGSRSIVADPTNANMKGKINAEVKYREPYRPFAPSAIEESYKTYFELGVDDPFMLKVDFVKPEWRAKLAAITHVDGSARLQTVSKKTNPLYHRLISEVGKLTGTDVVLNTSFNVMGEPVVESPEQAIRCFYTSGLDALAIGNFLIMK</sequence>
<dbReference type="RefSeq" id="WP_015047140.1">
    <property type="nucleotide sequence ID" value="NC_018868.3"/>
</dbReference>
<dbReference type="PANTHER" id="PTHR34847:SF1">
    <property type="entry name" value="NODULATION PROTEIN U"/>
    <property type="match status" value="1"/>
</dbReference>
<dbReference type="eggNOG" id="COG2192">
    <property type="taxonomic scope" value="Bacteria"/>
</dbReference>
<evidence type="ECO:0000259" key="3">
    <source>
        <dbReference type="Pfam" id="PF16861"/>
    </source>
</evidence>
<dbReference type="Proteomes" id="UP000000466">
    <property type="component" value="Chromosome"/>
</dbReference>
<dbReference type="Pfam" id="PF02543">
    <property type="entry name" value="Carbam_trans_N"/>
    <property type="match status" value="1"/>
</dbReference>
<dbReference type="PANTHER" id="PTHR34847">
    <property type="entry name" value="NODULATION PROTEIN U"/>
    <property type="match status" value="1"/>
</dbReference>
<evidence type="ECO:0000313" key="4">
    <source>
        <dbReference type="EMBL" id="AFU98975.1"/>
    </source>
</evidence>
<dbReference type="GO" id="GO:0016740">
    <property type="term" value="F:transferase activity"/>
    <property type="evidence" value="ECO:0007669"/>
    <property type="project" value="UniProtKB-KW"/>
</dbReference>
<dbReference type="Pfam" id="PF16861">
    <property type="entry name" value="Carbam_trans_C"/>
    <property type="match status" value="1"/>
</dbReference>
<dbReference type="OrthoDB" id="9780777at2"/>
<comment type="similarity">
    <text evidence="1">Belongs to the NodU/CmcH family.</text>
</comment>
<feature type="domain" description="Carbamoyltransferase" evidence="2">
    <location>
        <begin position="3"/>
        <end position="342"/>
    </location>
</feature>
<dbReference type="CDD" id="cd24098">
    <property type="entry name" value="ASKHA_NBD_TobZ_N"/>
    <property type="match status" value="1"/>
</dbReference>
<keyword evidence="5" id="KW-1185">Reference proteome</keyword>
<gene>
    <name evidence="4" type="ordered locus">M5M_08940</name>
</gene>
<reference evidence="4 5" key="1">
    <citation type="journal article" date="2013" name="Genome Announc.">
        <title>Complete genome sequence of Simiduia agarivorans SA1(T), a marine bacterium able to degrade a variety of polysaccharides.</title>
        <authorList>
            <person name="Lin S.Y."/>
            <person name="Shieh W.Y."/>
            <person name="Chen J.S."/>
            <person name="Tang S.L."/>
        </authorList>
    </citation>
    <scope>NUCLEOTIDE SEQUENCE [LARGE SCALE GENOMIC DNA]</scope>
    <source>
        <strain evidence="5">DSM 21679 / JCM 13881 / BCRC 17597 / SA1</strain>
    </source>
</reference>
<evidence type="ECO:0000313" key="5">
    <source>
        <dbReference type="Proteomes" id="UP000000466"/>
    </source>
</evidence>
<dbReference type="Gene3D" id="3.90.870.20">
    <property type="entry name" value="Carbamoyltransferase, C-terminal domain"/>
    <property type="match status" value="1"/>
</dbReference>
<dbReference type="HOGENOM" id="CLU_014411_2_1_6"/>
<dbReference type="InterPro" id="IPR038152">
    <property type="entry name" value="Carbam_trans_C_sf"/>
</dbReference>
<organism evidence="4 5">
    <name type="scientific">Simiduia agarivorans (strain DSM 21679 / JCM 13881 / BCRC 17597 / SA1)</name>
    <dbReference type="NCBI Taxonomy" id="1117647"/>
    <lineage>
        <taxon>Bacteria</taxon>
        <taxon>Pseudomonadati</taxon>
        <taxon>Pseudomonadota</taxon>
        <taxon>Gammaproteobacteria</taxon>
        <taxon>Cellvibrionales</taxon>
        <taxon>Cellvibrionaceae</taxon>
        <taxon>Simiduia</taxon>
    </lineage>
</organism>
<evidence type="ECO:0000256" key="1">
    <source>
        <dbReference type="ARBA" id="ARBA00006129"/>
    </source>
</evidence>
<dbReference type="EMBL" id="CP003746">
    <property type="protein sequence ID" value="AFU98975.1"/>
    <property type="molecule type" value="Genomic_DNA"/>
</dbReference>
<dbReference type="AlphaFoldDB" id="K4KL68"/>
<proteinExistence type="inferred from homology"/>
<dbReference type="InterPro" id="IPR051338">
    <property type="entry name" value="NodU/CmcH_Carbamoyltrnsfr"/>
</dbReference>
<dbReference type="InterPro" id="IPR031730">
    <property type="entry name" value="Carbam_trans_C"/>
</dbReference>
<feature type="domain" description="Carbamoyltransferase C-terminal" evidence="3">
    <location>
        <begin position="394"/>
        <end position="563"/>
    </location>
</feature>
<dbReference type="STRING" id="1117647.M5M_08940"/>
<dbReference type="Gene3D" id="3.30.420.40">
    <property type="match status" value="2"/>
</dbReference>
<dbReference type="KEGG" id="saga:M5M_08940"/>
<dbReference type="InterPro" id="IPR043129">
    <property type="entry name" value="ATPase_NBD"/>
</dbReference>